<name>A0A1V6S2I3_9EURO</name>
<keyword evidence="3" id="KW-1185">Reference proteome</keyword>
<dbReference type="STRING" id="29845.A0A1V6S2I3"/>
<dbReference type="Proteomes" id="UP000191518">
    <property type="component" value="Unassembled WGS sequence"/>
</dbReference>
<gene>
    <name evidence="2" type="ORF">PENVUL_c011G09611</name>
</gene>
<feature type="region of interest" description="Disordered" evidence="1">
    <location>
        <begin position="1"/>
        <end position="88"/>
    </location>
</feature>
<evidence type="ECO:0000256" key="1">
    <source>
        <dbReference type="SAM" id="MobiDB-lite"/>
    </source>
</evidence>
<protein>
    <submittedName>
        <fullName evidence="2">Uncharacterized protein</fullName>
    </submittedName>
</protein>
<evidence type="ECO:0000313" key="3">
    <source>
        <dbReference type="Proteomes" id="UP000191518"/>
    </source>
</evidence>
<comment type="caution">
    <text evidence="2">The sequence shown here is derived from an EMBL/GenBank/DDBJ whole genome shotgun (WGS) entry which is preliminary data.</text>
</comment>
<reference evidence="3" key="1">
    <citation type="journal article" date="2017" name="Nat. Microbiol.">
        <title>Global analysis of biosynthetic gene clusters reveals vast potential of secondary metabolite production in Penicillium species.</title>
        <authorList>
            <person name="Nielsen J.C."/>
            <person name="Grijseels S."/>
            <person name="Prigent S."/>
            <person name="Ji B."/>
            <person name="Dainat J."/>
            <person name="Nielsen K.F."/>
            <person name="Frisvad J.C."/>
            <person name="Workman M."/>
            <person name="Nielsen J."/>
        </authorList>
    </citation>
    <scope>NUCLEOTIDE SEQUENCE [LARGE SCALE GENOMIC DNA]</scope>
    <source>
        <strain evidence="3">IBT 29486</strain>
    </source>
</reference>
<dbReference type="EMBL" id="MDYP01000011">
    <property type="protein sequence ID" value="OQE07940.1"/>
    <property type="molecule type" value="Genomic_DNA"/>
</dbReference>
<organism evidence="2 3">
    <name type="scientific">Penicillium vulpinum</name>
    <dbReference type="NCBI Taxonomy" id="29845"/>
    <lineage>
        <taxon>Eukaryota</taxon>
        <taxon>Fungi</taxon>
        <taxon>Dikarya</taxon>
        <taxon>Ascomycota</taxon>
        <taxon>Pezizomycotina</taxon>
        <taxon>Eurotiomycetes</taxon>
        <taxon>Eurotiomycetidae</taxon>
        <taxon>Eurotiales</taxon>
        <taxon>Aspergillaceae</taxon>
        <taxon>Penicillium</taxon>
    </lineage>
</organism>
<feature type="compositionally biased region" description="Polar residues" evidence="1">
    <location>
        <begin position="59"/>
        <end position="70"/>
    </location>
</feature>
<evidence type="ECO:0000313" key="2">
    <source>
        <dbReference type="EMBL" id="OQE07940.1"/>
    </source>
</evidence>
<dbReference type="AlphaFoldDB" id="A0A1V6S2I3"/>
<feature type="compositionally biased region" description="Basic and acidic residues" evidence="1">
    <location>
        <begin position="71"/>
        <end position="81"/>
    </location>
</feature>
<accession>A0A1V6S2I3</accession>
<proteinExistence type="predicted"/>
<sequence>MSNNNSSNAGDSSDQPIPAHDVGSGTGWGNRLWQGGKNEGPGHADATNPRSTMGDFLSLNEQKTQGQNKYIQRENLVDSDVKPMNAEGEPTCAIEDHSFMRHKAGDPDTYPGWSTLRNFFGRG</sequence>